<dbReference type="CDD" id="cd02966">
    <property type="entry name" value="TlpA_like_family"/>
    <property type="match status" value="1"/>
</dbReference>
<protein>
    <submittedName>
        <fullName evidence="4">Alkyl hydroperoxide reductase/ Thiol specific antioxidant/ Mal allergen</fullName>
    </submittedName>
</protein>
<dbReference type="AlphaFoldDB" id="F0JBP2"/>
<gene>
    <name evidence="4" type="ORF">DND132_2341</name>
</gene>
<keyword evidence="5" id="KW-1185">Reference proteome</keyword>
<dbReference type="Proteomes" id="UP000007845">
    <property type="component" value="Chromosome"/>
</dbReference>
<dbReference type="OrthoDB" id="9813820at2"/>
<dbReference type="InterPro" id="IPR050553">
    <property type="entry name" value="Thioredoxin_ResA/DsbE_sf"/>
</dbReference>
<evidence type="ECO:0000256" key="2">
    <source>
        <dbReference type="SAM" id="SignalP"/>
    </source>
</evidence>
<dbReference type="HOGENOM" id="CLU_042529_11_2_7"/>
<dbReference type="GO" id="GO:0016491">
    <property type="term" value="F:oxidoreductase activity"/>
    <property type="evidence" value="ECO:0007669"/>
    <property type="project" value="InterPro"/>
</dbReference>
<dbReference type="InterPro" id="IPR013766">
    <property type="entry name" value="Thioredoxin_domain"/>
</dbReference>
<dbReference type="SMR" id="F0JBP2"/>
<dbReference type="GO" id="GO:0016209">
    <property type="term" value="F:antioxidant activity"/>
    <property type="evidence" value="ECO:0007669"/>
    <property type="project" value="InterPro"/>
</dbReference>
<keyword evidence="2" id="KW-0732">Signal</keyword>
<dbReference type="InterPro" id="IPR036249">
    <property type="entry name" value="Thioredoxin-like_sf"/>
</dbReference>
<evidence type="ECO:0000313" key="4">
    <source>
        <dbReference type="EMBL" id="EGB15545.1"/>
    </source>
</evidence>
<dbReference type="Gene3D" id="3.40.30.10">
    <property type="entry name" value="Glutaredoxin"/>
    <property type="match status" value="1"/>
</dbReference>
<sequence length="160" mass="18274" precursor="true">MRRGNMVFFVSVLALLLNICPAAQAGPVDVTGARDLNERIQAEDGRPLLLVYWASWCPHCRVYLSQLGALRDSYPEKDLRILGVSLDTDRDHAREFLSEHPLPFPVLLSNSEVVDSHRNKPIPQTILYGADGVEKWRFIGEVREKRLNHYIKLLIKQAEQ</sequence>
<dbReference type="PROSITE" id="PS00194">
    <property type="entry name" value="THIOREDOXIN_1"/>
    <property type="match status" value="1"/>
</dbReference>
<dbReference type="InterPro" id="IPR017937">
    <property type="entry name" value="Thioredoxin_CS"/>
</dbReference>
<name>F0JBP2_9BACT</name>
<proteinExistence type="predicted"/>
<reference evidence="4 5" key="1">
    <citation type="journal article" date="2011" name="J. Bacteriol.">
        <title>Genome sequence of the mercury-methylating strain Desulfovibrio desulfuricans ND132.</title>
        <authorList>
            <person name="Brown S.D."/>
            <person name="Gilmour C.C."/>
            <person name="Kucken A.M."/>
            <person name="Wall J.D."/>
            <person name="Elias D.A."/>
            <person name="Brandt C.C."/>
            <person name="Podar M."/>
            <person name="Chertkov O."/>
            <person name="Held B."/>
            <person name="Bruce D.C."/>
            <person name="Detter J.C."/>
            <person name="Tapia R."/>
            <person name="Han C.S."/>
            <person name="Goodwin L.A."/>
            <person name="Cheng J.F."/>
            <person name="Pitluck S."/>
            <person name="Woyke T."/>
            <person name="Mikhailova N."/>
            <person name="Ivanova N.N."/>
            <person name="Han J."/>
            <person name="Lucas S."/>
            <person name="Lapidus A.L."/>
            <person name="Land M.L."/>
            <person name="Hauser L.J."/>
            <person name="Palumbo A.V."/>
        </authorList>
    </citation>
    <scope>NUCLEOTIDE SEQUENCE [LARGE SCALE GENOMIC DNA]</scope>
    <source>
        <strain evidence="4 5">ND132</strain>
    </source>
</reference>
<organism evidence="4 5">
    <name type="scientific">Pseudodesulfovibrio mercurii</name>
    <dbReference type="NCBI Taxonomy" id="641491"/>
    <lineage>
        <taxon>Bacteria</taxon>
        <taxon>Pseudomonadati</taxon>
        <taxon>Thermodesulfobacteriota</taxon>
        <taxon>Desulfovibrionia</taxon>
        <taxon>Desulfovibrionales</taxon>
        <taxon>Desulfovibrionaceae</taxon>
    </lineage>
</organism>
<dbReference type="KEGG" id="ddn:DND132_2341"/>
<accession>F0JBP2</accession>
<dbReference type="Pfam" id="PF00578">
    <property type="entry name" value="AhpC-TSA"/>
    <property type="match status" value="1"/>
</dbReference>
<evidence type="ECO:0000256" key="1">
    <source>
        <dbReference type="ARBA" id="ARBA00023284"/>
    </source>
</evidence>
<feature type="signal peptide" evidence="2">
    <location>
        <begin position="1"/>
        <end position="25"/>
    </location>
</feature>
<dbReference type="PANTHER" id="PTHR42852:SF13">
    <property type="entry name" value="PROTEIN DIPZ"/>
    <property type="match status" value="1"/>
</dbReference>
<dbReference type="PANTHER" id="PTHR42852">
    <property type="entry name" value="THIOL:DISULFIDE INTERCHANGE PROTEIN DSBE"/>
    <property type="match status" value="1"/>
</dbReference>
<dbReference type="RefSeq" id="WP_014322971.1">
    <property type="nucleotide sequence ID" value="NC_016803.1"/>
</dbReference>
<feature type="chain" id="PRO_5003254868" evidence="2">
    <location>
        <begin position="26"/>
        <end position="160"/>
    </location>
</feature>
<keyword evidence="1" id="KW-0676">Redox-active center</keyword>
<feature type="domain" description="Thioredoxin" evidence="3">
    <location>
        <begin position="14"/>
        <end position="156"/>
    </location>
</feature>
<dbReference type="STRING" id="641491.DND132_2341"/>
<evidence type="ECO:0000313" key="5">
    <source>
        <dbReference type="Proteomes" id="UP000007845"/>
    </source>
</evidence>
<dbReference type="PROSITE" id="PS51352">
    <property type="entry name" value="THIOREDOXIN_2"/>
    <property type="match status" value="1"/>
</dbReference>
<dbReference type="eggNOG" id="COG0526">
    <property type="taxonomic scope" value="Bacteria"/>
</dbReference>
<dbReference type="SUPFAM" id="SSF52833">
    <property type="entry name" value="Thioredoxin-like"/>
    <property type="match status" value="1"/>
</dbReference>
<evidence type="ECO:0000259" key="3">
    <source>
        <dbReference type="PROSITE" id="PS51352"/>
    </source>
</evidence>
<dbReference type="InterPro" id="IPR000866">
    <property type="entry name" value="AhpC/TSA"/>
</dbReference>
<dbReference type="EMBL" id="CP003220">
    <property type="protein sequence ID" value="EGB15545.1"/>
    <property type="molecule type" value="Genomic_DNA"/>
</dbReference>